<accession>A0A7R7W8M4</accession>
<dbReference type="OrthoDB" id="196103at2759"/>
<protein>
    <submittedName>
        <fullName evidence="2">Uncharacterized protein</fullName>
    </submittedName>
</protein>
<evidence type="ECO:0000256" key="1">
    <source>
        <dbReference type="SAM" id="Phobius"/>
    </source>
</evidence>
<reference evidence="2" key="1">
    <citation type="submission" date="2021-01" db="EMBL/GenBank/DDBJ databases">
        <authorList>
            <consortium name="Aspergillus luchuensis mut. kawachii IFO 4304 genome sequencing consortium"/>
            <person name="Kazuki M."/>
            <person name="Futagami T."/>
        </authorList>
    </citation>
    <scope>NUCLEOTIDE SEQUENCE</scope>
    <source>
        <strain evidence="2">IFO 4308</strain>
    </source>
</reference>
<dbReference type="RefSeq" id="XP_041542178.1">
    <property type="nucleotide sequence ID" value="XM_041688388.1"/>
</dbReference>
<dbReference type="EMBL" id="AP024428">
    <property type="protein sequence ID" value="BCR98412.1"/>
    <property type="molecule type" value="Genomic_DNA"/>
</dbReference>
<dbReference type="KEGG" id="aluc:AKAW2_40095S"/>
<dbReference type="Proteomes" id="UP000661280">
    <property type="component" value="Chromosome 4"/>
</dbReference>
<evidence type="ECO:0000313" key="3">
    <source>
        <dbReference type="Proteomes" id="UP000661280"/>
    </source>
</evidence>
<keyword evidence="1" id="KW-0812">Transmembrane</keyword>
<feature type="transmembrane region" description="Helical" evidence="1">
    <location>
        <begin position="24"/>
        <end position="42"/>
    </location>
</feature>
<keyword evidence="1" id="KW-1133">Transmembrane helix</keyword>
<proteinExistence type="predicted"/>
<organism evidence="2 3">
    <name type="scientific">Aspergillus kawachii</name>
    <name type="common">White koji mold</name>
    <name type="synonym">Aspergillus awamori var. kawachi</name>
    <dbReference type="NCBI Taxonomy" id="1069201"/>
    <lineage>
        <taxon>Eukaryota</taxon>
        <taxon>Fungi</taxon>
        <taxon>Dikarya</taxon>
        <taxon>Ascomycota</taxon>
        <taxon>Pezizomycotina</taxon>
        <taxon>Eurotiomycetes</taxon>
        <taxon>Eurotiomycetidae</taxon>
        <taxon>Eurotiales</taxon>
        <taxon>Aspergillaceae</taxon>
        <taxon>Aspergillus</taxon>
        <taxon>Aspergillus subgen. Circumdati</taxon>
    </lineage>
</organism>
<keyword evidence="1" id="KW-0472">Membrane</keyword>
<dbReference type="AlphaFoldDB" id="A0A7R7W8M4"/>
<name>A0A7R7W8M4_ASPKA</name>
<evidence type="ECO:0000313" key="2">
    <source>
        <dbReference type="EMBL" id="BCR98412.1"/>
    </source>
</evidence>
<dbReference type="GeneID" id="64959737"/>
<sequence>MESPVQAVSYGLSSVGIMASVGGTYLNFGLWGISLLPAWLVIRQFGVSLEDRKVARDYGRE</sequence>
<keyword evidence="3" id="KW-1185">Reference proteome</keyword>
<reference evidence="2" key="2">
    <citation type="submission" date="2021-02" db="EMBL/GenBank/DDBJ databases">
        <title>Aspergillus luchuensis mut. kawachii IFO 4304 genome sequence.</title>
        <authorList>
            <person name="Mori K."/>
            <person name="Kadooka C."/>
            <person name="Goto M."/>
            <person name="Futagami T."/>
        </authorList>
    </citation>
    <scope>NUCLEOTIDE SEQUENCE</scope>
    <source>
        <strain evidence="2">IFO 4308</strain>
    </source>
</reference>
<gene>
    <name evidence="2" type="ORF">AKAW2_40095S</name>
</gene>